<dbReference type="SUPFAM" id="SSF50998">
    <property type="entry name" value="Quinoprotein alcohol dehydrogenase-like"/>
    <property type="match status" value="1"/>
</dbReference>
<feature type="repeat" description="WD" evidence="3">
    <location>
        <begin position="1164"/>
        <end position="1208"/>
    </location>
</feature>
<dbReference type="InterPro" id="IPR011047">
    <property type="entry name" value="Quinoprotein_ADH-like_sf"/>
</dbReference>
<dbReference type="SUPFAM" id="SSF82171">
    <property type="entry name" value="DPP6 N-terminal domain-like"/>
    <property type="match status" value="1"/>
</dbReference>
<dbReference type="PROSITE" id="PS50082">
    <property type="entry name" value="WD_REPEATS_2"/>
    <property type="match status" value="12"/>
</dbReference>
<feature type="repeat" description="WD" evidence="3">
    <location>
        <begin position="1139"/>
        <end position="1153"/>
    </location>
</feature>
<feature type="repeat" description="WD" evidence="3">
    <location>
        <begin position="1026"/>
        <end position="1070"/>
    </location>
</feature>
<feature type="repeat" description="WD" evidence="3">
    <location>
        <begin position="845"/>
        <end position="889"/>
    </location>
</feature>
<keyword evidence="1 3" id="KW-0853">WD repeat</keyword>
<accession>A0ABW7Y6P4</accession>
<dbReference type="CDD" id="cd00200">
    <property type="entry name" value="WD40"/>
    <property type="match status" value="2"/>
</dbReference>
<proteinExistence type="predicted"/>
<dbReference type="InterPro" id="IPR020472">
    <property type="entry name" value="WD40_PAC1"/>
</dbReference>
<feature type="repeat" description="WD" evidence="3">
    <location>
        <begin position="937"/>
        <end position="978"/>
    </location>
</feature>
<protein>
    <recommendedName>
        <fullName evidence="6">Orc1-like AAA ATPase domain-containing protein</fullName>
    </recommendedName>
</protein>
<evidence type="ECO:0000313" key="4">
    <source>
        <dbReference type="EMBL" id="MFI5677608.1"/>
    </source>
</evidence>
<dbReference type="PRINTS" id="PR00320">
    <property type="entry name" value="GPROTEINBRPT"/>
</dbReference>
<dbReference type="PANTHER" id="PTHR19848">
    <property type="entry name" value="WD40 REPEAT PROTEIN"/>
    <property type="match status" value="1"/>
</dbReference>
<dbReference type="PROSITE" id="PS00678">
    <property type="entry name" value="WD_REPEATS_1"/>
    <property type="match status" value="1"/>
</dbReference>
<feature type="repeat" description="WD" evidence="3">
    <location>
        <begin position="802"/>
        <end position="843"/>
    </location>
</feature>
<feature type="repeat" description="WD" evidence="3">
    <location>
        <begin position="1231"/>
        <end position="1254"/>
    </location>
</feature>
<keyword evidence="2" id="KW-0677">Repeat</keyword>
<dbReference type="PROSITE" id="PS50294">
    <property type="entry name" value="WD_REPEATS_REGION"/>
    <property type="match status" value="6"/>
</dbReference>
<feature type="repeat" description="WD" evidence="3">
    <location>
        <begin position="1072"/>
        <end position="1116"/>
    </location>
</feature>
<evidence type="ECO:0000313" key="5">
    <source>
        <dbReference type="Proteomes" id="UP001612415"/>
    </source>
</evidence>
<evidence type="ECO:0008006" key="6">
    <source>
        <dbReference type="Google" id="ProtNLM"/>
    </source>
</evidence>
<evidence type="ECO:0000256" key="1">
    <source>
        <dbReference type="ARBA" id="ARBA00022574"/>
    </source>
</evidence>
<feature type="repeat" description="WD" evidence="3">
    <location>
        <begin position="1001"/>
        <end position="1024"/>
    </location>
</feature>
<name>A0ABW7Y6P4_STRCE</name>
<evidence type="ECO:0000256" key="3">
    <source>
        <dbReference type="PROSITE-ProRule" id="PRU00221"/>
    </source>
</evidence>
<keyword evidence="5" id="KW-1185">Reference proteome</keyword>
<evidence type="ECO:0000256" key="2">
    <source>
        <dbReference type="ARBA" id="ARBA00022737"/>
    </source>
</evidence>
<dbReference type="SMART" id="SM00320">
    <property type="entry name" value="WD40"/>
    <property type="match status" value="12"/>
</dbReference>
<dbReference type="InterPro" id="IPR001680">
    <property type="entry name" value="WD40_rpt"/>
</dbReference>
<feature type="repeat" description="WD" evidence="3">
    <location>
        <begin position="1256"/>
        <end position="1291"/>
    </location>
</feature>
<comment type="caution">
    <text evidence="4">The sequence shown here is derived from an EMBL/GenBank/DDBJ whole genome shotgun (WGS) entry which is preliminary data.</text>
</comment>
<feature type="repeat" description="WD" evidence="3">
    <location>
        <begin position="1302"/>
        <end position="1337"/>
    </location>
</feature>
<reference evidence="4 5" key="1">
    <citation type="submission" date="2024-10" db="EMBL/GenBank/DDBJ databases">
        <title>The Natural Products Discovery Center: Release of the First 8490 Sequenced Strains for Exploring Actinobacteria Biosynthetic Diversity.</title>
        <authorList>
            <person name="Kalkreuter E."/>
            <person name="Kautsar S.A."/>
            <person name="Yang D."/>
            <person name="Bader C.D."/>
            <person name="Teijaro C.N."/>
            <person name="Fluegel L."/>
            <person name="Davis C.M."/>
            <person name="Simpson J.R."/>
            <person name="Lauterbach L."/>
            <person name="Steele A.D."/>
            <person name="Gui C."/>
            <person name="Meng S."/>
            <person name="Li G."/>
            <person name="Viehrig K."/>
            <person name="Ye F."/>
            <person name="Su P."/>
            <person name="Kiefer A.F."/>
            <person name="Nichols A."/>
            <person name="Cepeda A.J."/>
            <person name="Yan W."/>
            <person name="Fan B."/>
            <person name="Jiang Y."/>
            <person name="Adhikari A."/>
            <person name="Zheng C.-J."/>
            <person name="Schuster L."/>
            <person name="Cowan T.M."/>
            <person name="Smanski M.J."/>
            <person name="Chevrette M.G."/>
            <person name="De Carvalho L.P.S."/>
            <person name="Shen B."/>
        </authorList>
    </citation>
    <scope>NUCLEOTIDE SEQUENCE [LARGE SCALE GENOMIC DNA]</scope>
    <source>
        <strain evidence="4 5">NPDC051599</strain>
    </source>
</reference>
<dbReference type="PANTHER" id="PTHR19848:SF8">
    <property type="entry name" value="F-BOX AND WD REPEAT DOMAIN CONTAINING 7"/>
    <property type="match status" value="1"/>
</dbReference>
<organism evidence="4 5">
    <name type="scientific">Streptomyces cellulosae</name>
    <dbReference type="NCBI Taxonomy" id="1968"/>
    <lineage>
        <taxon>Bacteria</taxon>
        <taxon>Bacillati</taxon>
        <taxon>Actinomycetota</taxon>
        <taxon>Actinomycetes</taxon>
        <taxon>Kitasatosporales</taxon>
        <taxon>Streptomycetaceae</taxon>
        <taxon>Streptomyces</taxon>
    </lineage>
</organism>
<gene>
    <name evidence="4" type="ORF">ACIA8P_23545</name>
</gene>
<dbReference type="Pfam" id="PF00400">
    <property type="entry name" value="WD40"/>
    <property type="match status" value="12"/>
</dbReference>
<dbReference type="RefSeq" id="WP_398658250.1">
    <property type="nucleotide sequence ID" value="NZ_JBITDC010000008.1"/>
</dbReference>
<dbReference type="InterPro" id="IPR019775">
    <property type="entry name" value="WD40_repeat_CS"/>
</dbReference>
<sequence length="1382" mass="144745">MATPDTGNLVGRPLQFFPIDIGAYQHHPPLPTGPEVDGVAALLTPFGAHTDPWDTPLHERGGDAVEERLRHWSTLPGVGGDTVLYWVGHGSSDGGFTTLLAHARSPHPLTSGGFTPQQLLHYLHERQGRRHAGWAIIVIDACTSGRFVELMSAYAHLNPGARNFLLISTSKDGSTTLGAFREALATVLTVTFRGQDTIDLRDLANELNRNLHGSPAIAHTDTGRAFLYRTWPTLAGTLHVPLDLIAEIETVLSTLTVDERRHFIPKASGAELGEQAWYFEGRGSERHTVLSWLHTIDRGMLVVTGTAGCGKSALLGHILVHTRPELQAILIRAGQLAPLPASTPHPGPPIDAALHLTGATPQDVMARIADTAGLGVPPATEPMTSQTAWLIGQLQQRRRRPRSLTLLIDALDEAHQPLIIADQILRPLAATPGIRLIVGTRRSTQEGPDLPASADQDLLDALGLSRTQPQQHTTLLRLQRDNQAMTRYIHRRLTAAATRGDLPSDPRHLAETAAALGGLNREFLYARLAVHEIIHTPALAVDPGPLLHSDHRHLFARAVDRLAAQAPANRSLLQALALAQGRGLPLRDGIWATAATALAPAPDAPVTDADIAQLTDTAAPYLMLDTESGQSVYRLSHRTFAEHFTSAAPASGHDERHQRITEHLASHADGRLPATSPNPYLVHHLPTHAALAGPPGWQTLADHPLLLDRLNPTAVTISVMLNAFGRIDLPPAIAGVVAAHPFLAAASPADRPGLRQLATTRYTDQTIPAPPAHTPQDPHATWSVRWAHLKRHPLHLPLTGDTGGAVGAVAAFTGPDDRTLLATGSRDGSVRVWDLATAQPVGEPMRGHPSGVGAMVTFTGPDGRTLLATGSRDGSVRVWDPATGRLVGEPMRGHSGGVGAMVAFTGPDGRTLLATGSWGGSVRVWDPATGRLVGEPMGGHSGGVAAFTGPDGRTLLATGSRDGSVRVWDPATGRLVGEPMRGHSGGAWAVVAYTGPDGHTLIAASSRDGSLRVWDPATGRLAGRLMRGHPSEVGAMVAFTGTHGHTLIAASSSDGVVRVWDPTTGRLAGRPMRGHPGEAVAVAAFTGPDGRTLIAAGGSDGVVRVWDPTTEQTVGKPMHGYTRAVWALAAFNGSDGRTLLATGSNDGVVRVWDPATAQPAGKPMHGHTGLVGALAAFNGSDGRTLLATGGSDGVVRVWDPATAQTVGKPMPRHPGGVGAVAAFTGPKGRTLLATGGWDGMVRVWDPTTAQPAGEPIRGHSGDARAVAAFTGPKGRTLLATGGSDGVVRVWDPATAQPAGGPIRAHSDGVGAVAAFTGPKGRTLLATGGSDGMVRMWDPGTGAAHLTIPLGIEVRGITAAGTDLALATAEGVLMIRLEPGSGR</sequence>
<feature type="repeat" description="WD" evidence="3">
    <location>
        <begin position="891"/>
        <end position="935"/>
    </location>
</feature>
<dbReference type="InterPro" id="IPR015943">
    <property type="entry name" value="WD40/YVTN_repeat-like_dom_sf"/>
</dbReference>
<dbReference type="Gene3D" id="2.130.10.10">
    <property type="entry name" value="YVTN repeat-like/Quinoprotein amine dehydrogenase"/>
    <property type="match status" value="5"/>
</dbReference>
<dbReference type="EMBL" id="JBITDC010000008">
    <property type="protein sequence ID" value="MFI5677608.1"/>
    <property type="molecule type" value="Genomic_DNA"/>
</dbReference>
<dbReference type="Proteomes" id="UP001612415">
    <property type="component" value="Unassembled WGS sequence"/>
</dbReference>